<evidence type="ECO:0000313" key="7">
    <source>
        <dbReference type="EMBL" id="AUM12942.1"/>
    </source>
</evidence>
<dbReference type="Gene3D" id="3.40.50.1980">
    <property type="entry name" value="Nitrogenase molybdenum iron protein domain"/>
    <property type="match status" value="2"/>
</dbReference>
<keyword evidence="8" id="KW-1185">Reference proteome</keyword>
<evidence type="ECO:0000256" key="3">
    <source>
        <dbReference type="ARBA" id="ARBA00022448"/>
    </source>
</evidence>
<dbReference type="InterPro" id="IPR050492">
    <property type="entry name" value="Bact_metal-bind_prot9"/>
</dbReference>
<evidence type="ECO:0000256" key="2">
    <source>
        <dbReference type="ARBA" id="ARBA00015915"/>
    </source>
</evidence>
<comment type="similarity">
    <text evidence="1">Belongs to the bacterial solute-binding protein 9 family.</text>
</comment>
<keyword evidence="5" id="KW-0862">Zinc</keyword>
<dbReference type="GO" id="GO:0046872">
    <property type="term" value="F:metal ion binding"/>
    <property type="evidence" value="ECO:0007669"/>
    <property type="project" value="InterPro"/>
</dbReference>
<evidence type="ECO:0000313" key="8">
    <source>
        <dbReference type="Proteomes" id="UP000235116"/>
    </source>
</evidence>
<feature type="signal peptide" evidence="6">
    <location>
        <begin position="1"/>
        <end position="21"/>
    </location>
</feature>
<dbReference type="OrthoDB" id="7346865at2"/>
<name>A0A2K9LKY3_9GAMM</name>
<evidence type="ECO:0000256" key="5">
    <source>
        <dbReference type="ARBA" id="ARBA00022906"/>
    </source>
</evidence>
<dbReference type="Proteomes" id="UP000235116">
    <property type="component" value="Chromosome"/>
</dbReference>
<dbReference type="KEGG" id="kak:Kalk_11130"/>
<dbReference type="AlphaFoldDB" id="A0A2K9LKY3"/>
<sequence>MLYRILFPVLALAVYVSSVEAAPAPALTVVASVRPLTLLINDLTQGAEIEVKTLLPRGATPHDYALKPSDLKAVAVADLVLWLGPASEPYLKKIVTNAANVIEWETRPNLLRLPVRESLHEPHGHGQEHHDDHDHHGAGFDPHFWFSVDNALVLVDGLAKQLMDLQPQQAAIITQNKARLIERLQQQRTQSSAIASTAAAPFILSHDAYHYLEEDLGIHSAGAISMDPEIKPGVKHLMAIKKRVEEDKIRCVITDPSVSSALLDKVDVQPPLTRVSIDPLGWDYDGSSYAEWISSVYVKMVVCVTAQ</sequence>
<organism evidence="7 8">
    <name type="scientific">Ketobacter alkanivorans</name>
    <dbReference type="NCBI Taxonomy" id="1917421"/>
    <lineage>
        <taxon>Bacteria</taxon>
        <taxon>Pseudomonadati</taxon>
        <taxon>Pseudomonadota</taxon>
        <taxon>Gammaproteobacteria</taxon>
        <taxon>Pseudomonadales</taxon>
        <taxon>Ketobacteraceae</taxon>
        <taxon>Ketobacter</taxon>
    </lineage>
</organism>
<dbReference type="Pfam" id="PF01297">
    <property type="entry name" value="ZnuA"/>
    <property type="match status" value="1"/>
</dbReference>
<evidence type="ECO:0000256" key="1">
    <source>
        <dbReference type="ARBA" id="ARBA00011028"/>
    </source>
</evidence>
<dbReference type="PANTHER" id="PTHR42953">
    <property type="entry name" value="HIGH-AFFINITY ZINC UPTAKE SYSTEM PROTEIN ZNUA-RELATED"/>
    <property type="match status" value="1"/>
</dbReference>
<evidence type="ECO:0000256" key="6">
    <source>
        <dbReference type="SAM" id="SignalP"/>
    </source>
</evidence>
<evidence type="ECO:0000256" key="4">
    <source>
        <dbReference type="ARBA" id="ARBA00022729"/>
    </source>
</evidence>
<keyword evidence="5" id="KW-0864">Zinc transport</keyword>
<dbReference type="GO" id="GO:0006829">
    <property type="term" value="P:zinc ion transport"/>
    <property type="evidence" value="ECO:0007669"/>
    <property type="project" value="UniProtKB-KW"/>
</dbReference>
<reference evidence="8" key="1">
    <citation type="submission" date="2017-08" db="EMBL/GenBank/DDBJ databases">
        <title>Direct submision.</title>
        <authorList>
            <person name="Kim S.-J."/>
            <person name="Rhee S.-K."/>
        </authorList>
    </citation>
    <scope>NUCLEOTIDE SEQUENCE [LARGE SCALE GENOMIC DNA]</scope>
    <source>
        <strain evidence="8">GI5</strain>
    </source>
</reference>
<dbReference type="EMBL" id="CP022684">
    <property type="protein sequence ID" value="AUM12942.1"/>
    <property type="molecule type" value="Genomic_DNA"/>
</dbReference>
<proteinExistence type="inferred from homology"/>
<keyword evidence="5" id="KW-0406">Ion transport</keyword>
<dbReference type="SUPFAM" id="SSF53807">
    <property type="entry name" value="Helical backbone' metal receptor"/>
    <property type="match status" value="1"/>
</dbReference>
<dbReference type="RefSeq" id="WP_101894322.1">
    <property type="nucleotide sequence ID" value="NZ_CP022684.1"/>
</dbReference>
<keyword evidence="4 6" id="KW-0732">Signal</keyword>
<feature type="chain" id="PRO_5014920953" description="High-affinity zinc uptake system protein ZnuA" evidence="6">
    <location>
        <begin position="22"/>
        <end position="307"/>
    </location>
</feature>
<accession>A0A2K9LKY3</accession>
<keyword evidence="3" id="KW-0813">Transport</keyword>
<protein>
    <recommendedName>
        <fullName evidence="2">High-affinity zinc uptake system protein ZnuA</fullName>
    </recommendedName>
</protein>
<dbReference type="InterPro" id="IPR006127">
    <property type="entry name" value="ZnuA-like"/>
</dbReference>
<gene>
    <name evidence="7" type="ORF">Kalk_11130</name>
</gene>
<dbReference type="PANTHER" id="PTHR42953:SF3">
    <property type="entry name" value="HIGH-AFFINITY ZINC UPTAKE SYSTEM PROTEIN ZNUA"/>
    <property type="match status" value="1"/>
</dbReference>